<dbReference type="EMBL" id="UYYB01011082">
    <property type="protein sequence ID" value="VDM69103.1"/>
    <property type="molecule type" value="Genomic_DNA"/>
</dbReference>
<protein>
    <submittedName>
        <fullName evidence="1">Uncharacterized protein</fullName>
    </submittedName>
</protein>
<reference evidence="1 2" key="1">
    <citation type="submission" date="2018-11" db="EMBL/GenBank/DDBJ databases">
        <authorList>
            <consortium name="Pathogen Informatics"/>
        </authorList>
    </citation>
    <scope>NUCLEOTIDE SEQUENCE [LARGE SCALE GENOMIC DNA]</scope>
</reference>
<keyword evidence="2" id="KW-1185">Reference proteome</keyword>
<dbReference type="Proteomes" id="UP000270094">
    <property type="component" value="Unassembled WGS sequence"/>
</dbReference>
<evidence type="ECO:0000313" key="1">
    <source>
        <dbReference type="EMBL" id="VDM69103.1"/>
    </source>
</evidence>
<organism evidence="1 2">
    <name type="scientific">Strongylus vulgaris</name>
    <name type="common">Blood worm</name>
    <dbReference type="NCBI Taxonomy" id="40348"/>
    <lineage>
        <taxon>Eukaryota</taxon>
        <taxon>Metazoa</taxon>
        <taxon>Ecdysozoa</taxon>
        <taxon>Nematoda</taxon>
        <taxon>Chromadorea</taxon>
        <taxon>Rhabditida</taxon>
        <taxon>Rhabditina</taxon>
        <taxon>Rhabditomorpha</taxon>
        <taxon>Strongyloidea</taxon>
        <taxon>Strongylidae</taxon>
        <taxon>Strongylus</taxon>
    </lineage>
</organism>
<gene>
    <name evidence="1" type="ORF">SVUK_LOCUS4101</name>
</gene>
<accession>A0A3P7IMX2</accession>
<name>A0A3P7IMX2_STRVU</name>
<sequence>MLSKVALELKQRPDGRRAFPEPNQVKVEWESRAGAEENSSRQGGQSYLHGFLGEHVVFLIYGTVSAKGGFGDSMFSQVSELTHKLQNSLKL</sequence>
<evidence type="ECO:0000313" key="2">
    <source>
        <dbReference type="Proteomes" id="UP000270094"/>
    </source>
</evidence>
<proteinExistence type="predicted"/>
<dbReference type="AlphaFoldDB" id="A0A3P7IMX2"/>